<protein>
    <submittedName>
        <fullName evidence="9">Pantothenate transporter</fullName>
    </submittedName>
</protein>
<dbReference type="AlphaFoldDB" id="A0AAD4Q6C4"/>
<dbReference type="Proteomes" id="UP001201262">
    <property type="component" value="Unassembled WGS sequence"/>
</dbReference>
<feature type="transmembrane region" description="Helical" evidence="7">
    <location>
        <begin position="186"/>
        <end position="205"/>
    </location>
</feature>
<evidence type="ECO:0000313" key="10">
    <source>
        <dbReference type="Proteomes" id="UP001201262"/>
    </source>
</evidence>
<dbReference type="PANTHER" id="PTHR43791:SF36">
    <property type="entry name" value="TRANSPORTER, PUTATIVE (AFU_ORTHOLOGUE AFUA_6G08340)-RELATED"/>
    <property type="match status" value="1"/>
</dbReference>
<keyword evidence="2" id="KW-0813">Transport</keyword>
<dbReference type="EMBL" id="JAJTJA010000001">
    <property type="protein sequence ID" value="KAH8705207.1"/>
    <property type="molecule type" value="Genomic_DNA"/>
</dbReference>
<dbReference type="FunFam" id="1.20.1250.20:FF:000013">
    <property type="entry name" value="MFS general substrate transporter"/>
    <property type="match status" value="1"/>
</dbReference>
<feature type="region of interest" description="Disordered" evidence="6">
    <location>
        <begin position="1"/>
        <end position="20"/>
    </location>
</feature>
<keyword evidence="3 7" id="KW-0812">Transmembrane</keyword>
<comment type="subcellular location">
    <subcellularLocation>
        <location evidence="1">Membrane</location>
        <topology evidence="1">Multi-pass membrane protein</topology>
    </subcellularLocation>
</comment>
<dbReference type="RefSeq" id="XP_046077828.1">
    <property type="nucleotide sequence ID" value="XM_046219617.1"/>
</dbReference>
<feature type="transmembrane region" description="Helical" evidence="7">
    <location>
        <begin position="155"/>
        <end position="174"/>
    </location>
</feature>
<evidence type="ECO:0000256" key="2">
    <source>
        <dbReference type="ARBA" id="ARBA00022448"/>
    </source>
</evidence>
<feature type="domain" description="Major facilitator superfamily (MFS) profile" evidence="8">
    <location>
        <begin position="59"/>
        <end position="470"/>
    </location>
</feature>
<dbReference type="InterPro" id="IPR011701">
    <property type="entry name" value="MFS"/>
</dbReference>
<dbReference type="InterPro" id="IPR036259">
    <property type="entry name" value="MFS_trans_sf"/>
</dbReference>
<sequence length="501" mass="54795">MAATIAQDTIASKEEGPSSEYVEGFASTKNGFAVHESGRRTREEENIERKLVLKIDFFVLPVLAAIYFLAAMDRGDIGNASIAGMKQALNLSPNEYANSVAFFYIGYIVFQLPGNLLLRKITPPMQLSGALIVWGTFTALISTSRHYAAVAGLRVAIGAAEAFVQAAPLYLTFWYKREQLASRASIFFSMMALAGSANGLIAYGITETLAGAQGISAWQWIFIVEGAITIAVGVFVYFILPPVPEKLRWGFSQAEKDMALRRSREAFNSENASVVPHQLLALLKDLKMYLYILLYSCTNVNLAAVAGFLPIIINSLGYSSVRSQVLTIPVYACAVVALLLLGFSSDHFRLRGPFLAICYIIISAGWIILLVSSSDHACLAALYLVTMGTYPSVILTIGWMSSNFIGYTKRAGALAAINMVGQCFSIAGSKVFDDPPVYRKGKAFSLAFSLLGLIVSIALVVYLRWQNARKSARQNSAEAAEKRAMTLEEICDDHPDFMYWL</sequence>
<feature type="transmembrane region" description="Helical" evidence="7">
    <location>
        <begin position="51"/>
        <end position="70"/>
    </location>
</feature>
<dbReference type="GeneID" id="70249904"/>
<feature type="transmembrane region" description="Helical" evidence="7">
    <location>
        <begin position="288"/>
        <end position="313"/>
    </location>
</feature>
<dbReference type="Pfam" id="PF07690">
    <property type="entry name" value="MFS_1"/>
    <property type="match status" value="1"/>
</dbReference>
<gene>
    <name evidence="9" type="ORF">BGW36DRAFT_421775</name>
</gene>
<evidence type="ECO:0000259" key="8">
    <source>
        <dbReference type="PROSITE" id="PS50850"/>
    </source>
</evidence>
<keyword evidence="4 7" id="KW-1133">Transmembrane helix</keyword>
<organism evidence="9 10">
    <name type="scientific">Talaromyces proteolyticus</name>
    <dbReference type="NCBI Taxonomy" id="1131652"/>
    <lineage>
        <taxon>Eukaryota</taxon>
        <taxon>Fungi</taxon>
        <taxon>Dikarya</taxon>
        <taxon>Ascomycota</taxon>
        <taxon>Pezizomycotina</taxon>
        <taxon>Eurotiomycetes</taxon>
        <taxon>Eurotiomycetidae</taxon>
        <taxon>Eurotiales</taxon>
        <taxon>Trichocomaceae</taxon>
        <taxon>Talaromyces</taxon>
        <taxon>Talaromyces sect. Bacilispori</taxon>
    </lineage>
</organism>
<evidence type="ECO:0000256" key="5">
    <source>
        <dbReference type="ARBA" id="ARBA00023136"/>
    </source>
</evidence>
<evidence type="ECO:0000256" key="7">
    <source>
        <dbReference type="SAM" id="Phobius"/>
    </source>
</evidence>
<feature type="transmembrane region" description="Helical" evidence="7">
    <location>
        <begin position="217"/>
        <end position="240"/>
    </location>
</feature>
<feature type="transmembrane region" description="Helical" evidence="7">
    <location>
        <begin position="325"/>
        <end position="342"/>
    </location>
</feature>
<keyword evidence="5 7" id="KW-0472">Membrane</keyword>
<feature type="transmembrane region" description="Helical" evidence="7">
    <location>
        <begin position="96"/>
        <end position="118"/>
    </location>
</feature>
<feature type="transmembrane region" description="Helical" evidence="7">
    <location>
        <begin position="444"/>
        <end position="463"/>
    </location>
</feature>
<evidence type="ECO:0000313" key="9">
    <source>
        <dbReference type="EMBL" id="KAH8705207.1"/>
    </source>
</evidence>
<feature type="transmembrane region" description="Helical" evidence="7">
    <location>
        <begin position="354"/>
        <end position="374"/>
    </location>
</feature>
<evidence type="ECO:0000256" key="4">
    <source>
        <dbReference type="ARBA" id="ARBA00022989"/>
    </source>
</evidence>
<evidence type="ECO:0000256" key="3">
    <source>
        <dbReference type="ARBA" id="ARBA00022692"/>
    </source>
</evidence>
<feature type="transmembrane region" description="Helical" evidence="7">
    <location>
        <begin position="130"/>
        <end position="149"/>
    </location>
</feature>
<name>A0AAD4Q6C4_9EURO</name>
<dbReference type="PROSITE" id="PS50850">
    <property type="entry name" value="MFS"/>
    <property type="match status" value="1"/>
</dbReference>
<feature type="transmembrane region" description="Helical" evidence="7">
    <location>
        <begin position="380"/>
        <end position="399"/>
    </location>
</feature>
<proteinExistence type="predicted"/>
<evidence type="ECO:0000256" key="1">
    <source>
        <dbReference type="ARBA" id="ARBA00004141"/>
    </source>
</evidence>
<feature type="transmembrane region" description="Helical" evidence="7">
    <location>
        <begin position="411"/>
        <end position="432"/>
    </location>
</feature>
<feature type="compositionally biased region" description="Polar residues" evidence="6">
    <location>
        <begin position="1"/>
        <end position="10"/>
    </location>
</feature>
<dbReference type="Gene3D" id="1.20.1250.20">
    <property type="entry name" value="MFS general substrate transporter like domains"/>
    <property type="match status" value="2"/>
</dbReference>
<accession>A0AAD4Q6C4</accession>
<dbReference type="GO" id="GO:0022857">
    <property type="term" value="F:transmembrane transporter activity"/>
    <property type="evidence" value="ECO:0007669"/>
    <property type="project" value="InterPro"/>
</dbReference>
<dbReference type="PANTHER" id="PTHR43791">
    <property type="entry name" value="PERMEASE-RELATED"/>
    <property type="match status" value="1"/>
</dbReference>
<evidence type="ECO:0000256" key="6">
    <source>
        <dbReference type="SAM" id="MobiDB-lite"/>
    </source>
</evidence>
<comment type="caution">
    <text evidence="9">The sequence shown here is derived from an EMBL/GenBank/DDBJ whole genome shotgun (WGS) entry which is preliminary data.</text>
</comment>
<dbReference type="InterPro" id="IPR020846">
    <property type="entry name" value="MFS_dom"/>
</dbReference>
<keyword evidence="10" id="KW-1185">Reference proteome</keyword>
<dbReference type="GO" id="GO:0016020">
    <property type="term" value="C:membrane"/>
    <property type="evidence" value="ECO:0007669"/>
    <property type="project" value="UniProtKB-SubCell"/>
</dbReference>
<dbReference type="SUPFAM" id="SSF103473">
    <property type="entry name" value="MFS general substrate transporter"/>
    <property type="match status" value="1"/>
</dbReference>
<reference evidence="9" key="1">
    <citation type="submission" date="2021-12" db="EMBL/GenBank/DDBJ databases">
        <title>Convergent genome expansion in fungi linked to evolution of root-endophyte symbiosis.</title>
        <authorList>
            <consortium name="DOE Joint Genome Institute"/>
            <person name="Ke Y.-H."/>
            <person name="Bonito G."/>
            <person name="Liao H.-L."/>
            <person name="Looney B."/>
            <person name="Rojas-Flechas A."/>
            <person name="Nash J."/>
            <person name="Hameed K."/>
            <person name="Schadt C."/>
            <person name="Martin F."/>
            <person name="Crous P.W."/>
            <person name="Miettinen O."/>
            <person name="Magnuson J.K."/>
            <person name="Labbe J."/>
            <person name="Jacobson D."/>
            <person name="Doktycz M.J."/>
            <person name="Veneault-Fourrey C."/>
            <person name="Kuo A."/>
            <person name="Mondo S."/>
            <person name="Calhoun S."/>
            <person name="Riley R."/>
            <person name="Ohm R."/>
            <person name="LaButti K."/>
            <person name="Andreopoulos B."/>
            <person name="Pangilinan J."/>
            <person name="Nolan M."/>
            <person name="Tritt A."/>
            <person name="Clum A."/>
            <person name="Lipzen A."/>
            <person name="Daum C."/>
            <person name="Barry K."/>
            <person name="Grigoriev I.V."/>
            <person name="Vilgalys R."/>
        </authorList>
    </citation>
    <scope>NUCLEOTIDE SEQUENCE</scope>
    <source>
        <strain evidence="9">PMI_201</strain>
    </source>
</reference>